<comment type="caution">
    <text evidence="8">The sequence shown here is derived from an EMBL/GenBank/DDBJ whole genome shotgun (WGS) entry which is preliminary data.</text>
</comment>
<evidence type="ECO:0000256" key="4">
    <source>
        <dbReference type="ARBA" id="ARBA00022801"/>
    </source>
</evidence>
<evidence type="ECO:0000256" key="1">
    <source>
        <dbReference type="ARBA" id="ARBA00001936"/>
    </source>
</evidence>
<name>A0A414PQL7_FUSMR</name>
<feature type="domain" description="Nudix hydrolase" evidence="7">
    <location>
        <begin position="22"/>
        <end position="158"/>
    </location>
</feature>
<reference evidence="8 9" key="1">
    <citation type="submission" date="2018-08" db="EMBL/GenBank/DDBJ databases">
        <title>A genome reference for cultivated species of the human gut microbiota.</title>
        <authorList>
            <person name="Zou Y."/>
            <person name="Xue W."/>
            <person name="Luo G."/>
        </authorList>
    </citation>
    <scope>NUCLEOTIDE SEQUENCE [LARGE SCALE GENOMIC DNA]</scope>
    <source>
        <strain evidence="8 9">AM25-1</strain>
    </source>
</reference>
<dbReference type="PANTHER" id="PTHR12992:SF11">
    <property type="entry name" value="MITOCHONDRIAL COENZYME A DIPHOSPHATASE NUDT8"/>
    <property type="match status" value="1"/>
</dbReference>
<accession>A0A414PQL7</accession>
<dbReference type="GO" id="GO:0010945">
    <property type="term" value="F:coenzyme A diphosphatase activity"/>
    <property type="evidence" value="ECO:0007669"/>
    <property type="project" value="InterPro"/>
</dbReference>
<keyword evidence="6" id="KW-0464">Manganese</keyword>
<dbReference type="RefSeq" id="WP_005883186.1">
    <property type="nucleotide sequence ID" value="NZ_CABMMQ010000003.1"/>
</dbReference>
<dbReference type="InterPro" id="IPR000086">
    <property type="entry name" value="NUDIX_hydrolase_dom"/>
</dbReference>
<dbReference type="GO" id="GO:0046872">
    <property type="term" value="F:metal ion binding"/>
    <property type="evidence" value="ECO:0007669"/>
    <property type="project" value="UniProtKB-KW"/>
</dbReference>
<organism evidence="8 9">
    <name type="scientific">Fusobacterium mortiferum</name>
    <dbReference type="NCBI Taxonomy" id="850"/>
    <lineage>
        <taxon>Bacteria</taxon>
        <taxon>Fusobacteriati</taxon>
        <taxon>Fusobacteriota</taxon>
        <taxon>Fusobacteriia</taxon>
        <taxon>Fusobacteriales</taxon>
        <taxon>Fusobacteriaceae</taxon>
        <taxon>Fusobacterium</taxon>
    </lineage>
</organism>
<dbReference type="InterPro" id="IPR045121">
    <property type="entry name" value="CoAse"/>
</dbReference>
<keyword evidence="5" id="KW-0460">Magnesium</keyword>
<sequence>MGDKLSEILAQGEKRIIGQNRYITSAVLIAIVEIDGKEYIILEKRALHIRQGGEISFPGGKFDKDDITTEYTAIRETIEELGVAREKINLKGKFGSLVSPNGIILEVYVGYVDIKSIDELNYNIDEVEKVLLVPLEFFQENTPRMEKIEMENRPLFSTSELRLPARYGNSWLGRAREVYFYNYQGEIIWGLTAEIIHEFISLYSL</sequence>
<evidence type="ECO:0000313" key="9">
    <source>
        <dbReference type="Proteomes" id="UP000284676"/>
    </source>
</evidence>
<evidence type="ECO:0000256" key="2">
    <source>
        <dbReference type="ARBA" id="ARBA00001946"/>
    </source>
</evidence>
<gene>
    <name evidence="8" type="ORF">DW663_09845</name>
</gene>
<evidence type="ECO:0000256" key="3">
    <source>
        <dbReference type="ARBA" id="ARBA00022723"/>
    </source>
</evidence>
<evidence type="ECO:0000256" key="6">
    <source>
        <dbReference type="ARBA" id="ARBA00023211"/>
    </source>
</evidence>
<dbReference type="PROSITE" id="PS51462">
    <property type="entry name" value="NUDIX"/>
    <property type="match status" value="1"/>
</dbReference>
<comment type="cofactor">
    <cofactor evidence="1">
        <name>Mn(2+)</name>
        <dbReference type="ChEBI" id="CHEBI:29035"/>
    </cofactor>
</comment>
<dbReference type="Proteomes" id="UP000284676">
    <property type="component" value="Unassembled WGS sequence"/>
</dbReference>
<dbReference type="Pfam" id="PF00293">
    <property type="entry name" value="NUDIX"/>
    <property type="match status" value="1"/>
</dbReference>
<dbReference type="SUPFAM" id="SSF55811">
    <property type="entry name" value="Nudix"/>
    <property type="match status" value="1"/>
</dbReference>
<evidence type="ECO:0000256" key="5">
    <source>
        <dbReference type="ARBA" id="ARBA00022842"/>
    </source>
</evidence>
<protein>
    <submittedName>
        <fullName evidence="8">CoA pyrophosphatase</fullName>
    </submittedName>
</protein>
<evidence type="ECO:0000313" key="8">
    <source>
        <dbReference type="EMBL" id="RHF70829.1"/>
    </source>
</evidence>
<dbReference type="GeneID" id="62761993"/>
<dbReference type="Gene3D" id="3.90.79.10">
    <property type="entry name" value="Nucleoside Triphosphate Pyrophosphohydrolase"/>
    <property type="match status" value="1"/>
</dbReference>
<dbReference type="EMBL" id="QRHL01000021">
    <property type="protein sequence ID" value="RHF70829.1"/>
    <property type="molecule type" value="Genomic_DNA"/>
</dbReference>
<evidence type="ECO:0000259" key="7">
    <source>
        <dbReference type="PROSITE" id="PS51462"/>
    </source>
</evidence>
<dbReference type="CDD" id="cd03426">
    <property type="entry name" value="NUDIX_CoAse_Nudt7"/>
    <property type="match status" value="1"/>
</dbReference>
<proteinExistence type="predicted"/>
<keyword evidence="4" id="KW-0378">Hydrolase</keyword>
<dbReference type="PANTHER" id="PTHR12992">
    <property type="entry name" value="NUDIX HYDROLASE"/>
    <property type="match status" value="1"/>
</dbReference>
<keyword evidence="3" id="KW-0479">Metal-binding</keyword>
<dbReference type="InterPro" id="IPR015797">
    <property type="entry name" value="NUDIX_hydrolase-like_dom_sf"/>
</dbReference>
<dbReference type="AlphaFoldDB" id="A0A414PQL7"/>
<comment type="cofactor">
    <cofactor evidence="2">
        <name>Mg(2+)</name>
        <dbReference type="ChEBI" id="CHEBI:18420"/>
    </cofactor>
</comment>